<dbReference type="AlphaFoldDB" id="A0A0M2GJF6"/>
<evidence type="ECO:0000259" key="1">
    <source>
        <dbReference type="Pfam" id="PF00550"/>
    </source>
</evidence>
<dbReference type="Gene3D" id="1.10.1200.10">
    <property type="entry name" value="ACP-like"/>
    <property type="match status" value="1"/>
</dbReference>
<dbReference type="EMBL" id="JYJH01000032">
    <property type="protein sequence ID" value="KJK35241.1"/>
    <property type="molecule type" value="Genomic_DNA"/>
</dbReference>
<feature type="domain" description="Carrier" evidence="1">
    <location>
        <begin position="31"/>
        <end position="63"/>
    </location>
</feature>
<dbReference type="SUPFAM" id="SSF47336">
    <property type="entry name" value="ACP-like"/>
    <property type="match status" value="1"/>
</dbReference>
<sequence>MISKDEIREILSQSRSLALSADVGDDAEFVMDSFTMVTLQASLEDRYGIRIDPRFEELQSLNSVDEIHAYLLDRFPGQAAR</sequence>
<name>A0A0M2GJF6_9ACTN</name>
<gene>
    <name evidence="2" type="ORF">UK15_32040</name>
</gene>
<evidence type="ECO:0000313" key="2">
    <source>
        <dbReference type="EMBL" id="KJK35241.1"/>
    </source>
</evidence>
<dbReference type="STRING" id="284040.UK15_32040"/>
<accession>A0A0M2GJF6</accession>
<protein>
    <recommendedName>
        <fullName evidence="1">Carrier domain-containing protein</fullName>
    </recommendedName>
</protein>
<dbReference type="InterPro" id="IPR036736">
    <property type="entry name" value="ACP-like_sf"/>
</dbReference>
<dbReference type="InterPro" id="IPR009081">
    <property type="entry name" value="PP-bd_ACP"/>
</dbReference>
<dbReference type="RefSeq" id="WP_031142895.1">
    <property type="nucleotide sequence ID" value="NZ_JBMVBE010000017.1"/>
</dbReference>
<reference evidence="3" key="1">
    <citation type="submission" date="2015-02" db="EMBL/GenBank/DDBJ databases">
        <authorList>
            <person name="Ju K.-S."/>
            <person name="Doroghazi J.R."/>
            <person name="Metcalf W."/>
        </authorList>
    </citation>
    <scope>NUCLEOTIDE SEQUENCE [LARGE SCALE GENOMIC DNA]</scope>
    <source>
        <strain evidence="3">NRRL B-16380</strain>
    </source>
</reference>
<keyword evidence="3" id="KW-1185">Reference proteome</keyword>
<dbReference type="Pfam" id="PF00550">
    <property type="entry name" value="PP-binding"/>
    <property type="match status" value="1"/>
</dbReference>
<proteinExistence type="predicted"/>
<dbReference type="PATRIC" id="fig|284040.3.peg.5218"/>
<comment type="caution">
    <text evidence="2">The sequence shown here is derived from an EMBL/GenBank/DDBJ whole genome shotgun (WGS) entry which is preliminary data.</text>
</comment>
<evidence type="ECO:0000313" key="3">
    <source>
        <dbReference type="Proteomes" id="UP000034786"/>
    </source>
</evidence>
<dbReference type="Proteomes" id="UP000034786">
    <property type="component" value="Unassembled WGS sequence"/>
</dbReference>
<organism evidence="2 3">
    <name type="scientific">Streptomyces variegatus</name>
    <dbReference type="NCBI Taxonomy" id="284040"/>
    <lineage>
        <taxon>Bacteria</taxon>
        <taxon>Bacillati</taxon>
        <taxon>Actinomycetota</taxon>
        <taxon>Actinomycetes</taxon>
        <taxon>Kitasatosporales</taxon>
        <taxon>Streptomycetaceae</taxon>
        <taxon>Streptomyces</taxon>
    </lineage>
</organism>